<accession>A0AAN6G659</accession>
<evidence type="ECO:0000256" key="1">
    <source>
        <dbReference type="ARBA" id="ARBA00004323"/>
    </source>
</evidence>
<keyword evidence="4" id="KW-1133">Transmembrane helix</keyword>
<dbReference type="EMBL" id="JAPDMQ010000568">
    <property type="protein sequence ID" value="KAK0522695.1"/>
    <property type="molecule type" value="Genomic_DNA"/>
</dbReference>
<evidence type="ECO:0000256" key="3">
    <source>
        <dbReference type="ARBA" id="ARBA00022968"/>
    </source>
</evidence>
<comment type="caution">
    <text evidence="8">The sequence shown here is derived from an EMBL/GenBank/DDBJ whole genome shotgun (WGS) entry which is preliminary data.</text>
</comment>
<dbReference type="GO" id="GO:0000026">
    <property type="term" value="F:alpha-1,2-mannosyltransferase activity"/>
    <property type="evidence" value="ECO:0007669"/>
    <property type="project" value="TreeGrafter"/>
</dbReference>
<dbReference type="Proteomes" id="UP001176521">
    <property type="component" value="Unassembled WGS sequence"/>
</dbReference>
<sequence>MALFALRSGRVRLLATVAAGSLFVLVCLVFFTTSAHDAAFSASARLRQHLPSWVLPQPAQGAGAITGTSTSTGVSAAAPIKPSAAPASAPTAFHIPTGPGVKVPGWLLPPEEKPEEPDVLVFPPNPTNLAALLPARFPASPQLQTRLQAFLDAPAPSRRTAYMQNLLSCSRSIFQADDDQAHVNHAFWLDDRQAGTDALRLWRSRLVRSLEQAQRRGEALVAESGDPLEGSKGVVYAPRTPQDAEDVLRSLRWLRSYLKSPIKAEVWYSAAPSSHLNLAEARFKPQLDALTVLQAHVRALPPHVHARTGMTNRPPHIRAAAMVASSFTKVLYLEGTSLPLQDPLSLFTSSAFLKGYPNPASPPAAAAKASSASSSAAATTSPLYTPNAVLWPSIHRDSNENPIWRFVGQPCVSDHWQIDAGQMLVDKRGNGGLNLAALHIAAYMQDVSAPSASSSAAPAAAVDSAVTVEAQLDGRGGAEFFARLSADGQEALRYAFMVLGLNYTSAPLWPSFAGNLVREGPAEPQPRFCGHALVQYDLETEPYTPPPSAAKSWLVRGPVGAGKGREKNAQPLFLHLNLTSAFLAAHPTLPRGELFTHIQSFAPNKLGDRAFEEVSAGVFVVGGAGTGAGAGAGAAKEGAYACLRMKPHVDPYTKLLDEERRKTGLPPAAIQLESVELLKSGKGWGGGAGAASWARVESWISAYWSASAGVPRGRRRAEDGRSVRGYSTMRRSRGRR</sequence>
<evidence type="ECO:0000313" key="9">
    <source>
        <dbReference type="Proteomes" id="UP001176521"/>
    </source>
</evidence>
<dbReference type="GO" id="GO:0046354">
    <property type="term" value="P:mannan biosynthetic process"/>
    <property type="evidence" value="ECO:0007669"/>
    <property type="project" value="TreeGrafter"/>
</dbReference>
<keyword evidence="9" id="KW-1185">Reference proteome</keyword>
<dbReference type="GO" id="GO:0000139">
    <property type="term" value="C:Golgi membrane"/>
    <property type="evidence" value="ECO:0007669"/>
    <property type="project" value="UniProtKB-SubCell"/>
</dbReference>
<evidence type="ECO:0000256" key="5">
    <source>
        <dbReference type="ARBA" id="ARBA00023034"/>
    </source>
</evidence>
<dbReference type="PANTHER" id="PTHR31646">
    <property type="entry name" value="ALPHA-1,2-MANNOSYLTRANSFERASE MNN2"/>
    <property type="match status" value="1"/>
</dbReference>
<feature type="region of interest" description="Disordered" evidence="7">
    <location>
        <begin position="708"/>
        <end position="736"/>
    </location>
</feature>
<organism evidence="8 9">
    <name type="scientific">Tilletia horrida</name>
    <dbReference type="NCBI Taxonomy" id="155126"/>
    <lineage>
        <taxon>Eukaryota</taxon>
        <taxon>Fungi</taxon>
        <taxon>Dikarya</taxon>
        <taxon>Basidiomycota</taxon>
        <taxon>Ustilaginomycotina</taxon>
        <taxon>Exobasidiomycetes</taxon>
        <taxon>Tilletiales</taxon>
        <taxon>Tilletiaceae</taxon>
        <taxon>Tilletia</taxon>
    </lineage>
</organism>
<keyword evidence="6" id="KW-0472">Membrane</keyword>
<keyword evidence="5" id="KW-0333">Golgi apparatus</keyword>
<protein>
    <submittedName>
        <fullName evidence="8">Uncharacterized protein</fullName>
    </submittedName>
</protein>
<proteinExistence type="predicted"/>
<keyword evidence="3" id="KW-0735">Signal-anchor</keyword>
<comment type="subcellular location">
    <subcellularLocation>
        <location evidence="1">Golgi apparatus membrane</location>
        <topology evidence="1">Single-pass type II membrane protein</topology>
    </subcellularLocation>
</comment>
<evidence type="ECO:0000313" key="8">
    <source>
        <dbReference type="EMBL" id="KAK0522695.1"/>
    </source>
</evidence>
<gene>
    <name evidence="8" type="ORF">OC842_006390</name>
</gene>
<evidence type="ECO:0000256" key="6">
    <source>
        <dbReference type="ARBA" id="ARBA00023136"/>
    </source>
</evidence>
<dbReference type="PANTHER" id="PTHR31646:SF1">
    <property type="entry name" value="ALPHA-1,2-MANNOSYLTRANSFERASE MNN2"/>
    <property type="match status" value="1"/>
</dbReference>
<name>A0AAN6G659_9BASI</name>
<keyword evidence="2" id="KW-0812">Transmembrane</keyword>
<evidence type="ECO:0000256" key="2">
    <source>
        <dbReference type="ARBA" id="ARBA00022692"/>
    </source>
</evidence>
<evidence type="ECO:0000256" key="7">
    <source>
        <dbReference type="SAM" id="MobiDB-lite"/>
    </source>
</evidence>
<evidence type="ECO:0000256" key="4">
    <source>
        <dbReference type="ARBA" id="ARBA00022989"/>
    </source>
</evidence>
<dbReference type="AlphaFoldDB" id="A0AAN6G659"/>
<reference evidence="8" key="1">
    <citation type="journal article" date="2023" name="PhytoFront">
        <title>Draft Genome Resources of Seven Strains of Tilletia horrida, Causal Agent of Kernel Smut of Rice.</title>
        <authorList>
            <person name="Khanal S."/>
            <person name="Antony Babu S."/>
            <person name="Zhou X.G."/>
        </authorList>
    </citation>
    <scope>NUCLEOTIDE SEQUENCE</scope>
    <source>
        <strain evidence="8">TX3</strain>
    </source>
</reference>